<feature type="domain" description="Ig-like" evidence="3">
    <location>
        <begin position="2151"/>
        <end position="2212"/>
    </location>
</feature>
<dbReference type="Pfam" id="PF17963">
    <property type="entry name" value="Big_9"/>
    <property type="match status" value="1"/>
</dbReference>
<comment type="similarity">
    <text evidence="1">Belongs to the intimin/invasin family.</text>
</comment>
<dbReference type="PROSITE" id="PS50835">
    <property type="entry name" value="IG_LIKE"/>
    <property type="match status" value="1"/>
</dbReference>
<feature type="domain" description="Big-1" evidence="4">
    <location>
        <begin position="3021"/>
        <end position="3116"/>
    </location>
</feature>
<dbReference type="Pfam" id="PF02369">
    <property type="entry name" value="Big_1"/>
    <property type="match status" value="13"/>
</dbReference>
<feature type="domain" description="Big-1" evidence="4">
    <location>
        <begin position="3433"/>
        <end position="3528"/>
    </location>
</feature>
<protein>
    <submittedName>
        <fullName evidence="5">Invasin</fullName>
    </submittedName>
</protein>
<dbReference type="PANTHER" id="PTHR39576">
    <property type="entry name" value="ATTACHING AND EFFACING PROTEIN HOMOLOG-RELATED-RELATED"/>
    <property type="match status" value="1"/>
</dbReference>
<feature type="domain" description="Big-1" evidence="4">
    <location>
        <begin position="3536"/>
        <end position="3630"/>
    </location>
</feature>
<dbReference type="RefSeq" id="WP_181875973.1">
    <property type="nucleotide sequence ID" value="NZ_UGYW01000002.1"/>
</dbReference>
<reference evidence="5 6" key="1">
    <citation type="submission" date="2018-06" db="EMBL/GenBank/DDBJ databases">
        <authorList>
            <consortium name="Pathogen Informatics"/>
            <person name="Doyle S."/>
        </authorList>
    </citation>
    <scope>NUCLEOTIDE SEQUENCE [LARGE SCALE GENOMIC DNA]</scope>
    <source>
        <strain evidence="5 6">NCTC11388</strain>
    </source>
</reference>
<dbReference type="InterPro" id="IPR001434">
    <property type="entry name" value="OmcB-like_DUF11"/>
</dbReference>
<dbReference type="PANTHER" id="PTHR39576:SF2">
    <property type="entry name" value="ATTACHING AND EFFACING PROTEIN HOMOLOG-RELATED"/>
    <property type="match status" value="1"/>
</dbReference>
<dbReference type="InterPro" id="IPR003344">
    <property type="entry name" value="Big_1_dom"/>
</dbReference>
<feature type="domain" description="Big-1" evidence="4">
    <location>
        <begin position="4048"/>
        <end position="4142"/>
    </location>
</feature>
<dbReference type="SUPFAM" id="SSF49373">
    <property type="entry name" value="Invasin/intimin cell-adhesion fragments"/>
    <property type="match status" value="13"/>
</dbReference>
<feature type="domain" description="Big-1" evidence="4">
    <location>
        <begin position="4150"/>
        <end position="4244"/>
    </location>
</feature>
<dbReference type="InterPro" id="IPR008964">
    <property type="entry name" value="Invasin/intimin_cell_adhesion"/>
</dbReference>
<dbReference type="EMBL" id="UGYW01000002">
    <property type="protein sequence ID" value="SUJ24458.1"/>
    <property type="molecule type" value="Genomic_DNA"/>
</dbReference>
<dbReference type="InterPro" id="IPR036179">
    <property type="entry name" value="Ig-like_dom_sf"/>
</dbReference>
<evidence type="ECO:0000313" key="5">
    <source>
        <dbReference type="EMBL" id="SUJ24458.1"/>
    </source>
</evidence>
<dbReference type="Pfam" id="PF13585">
    <property type="entry name" value="CHU_C"/>
    <property type="match status" value="1"/>
</dbReference>
<dbReference type="InterPro" id="IPR013783">
    <property type="entry name" value="Ig-like_fold"/>
</dbReference>
<feature type="domain" description="Big-1" evidence="4">
    <location>
        <begin position="3227"/>
        <end position="3322"/>
    </location>
</feature>
<feature type="domain" description="Big-1" evidence="4">
    <location>
        <begin position="3638"/>
        <end position="3733"/>
    </location>
</feature>
<dbReference type="InterPro" id="IPR017868">
    <property type="entry name" value="Filamin/ABP280_repeat-like"/>
</dbReference>
<feature type="compositionally biased region" description="Polar residues" evidence="2">
    <location>
        <begin position="1740"/>
        <end position="1759"/>
    </location>
</feature>
<feature type="domain" description="Big-1" evidence="4">
    <location>
        <begin position="3741"/>
        <end position="3835"/>
    </location>
</feature>
<evidence type="ECO:0000256" key="2">
    <source>
        <dbReference type="SAM" id="MobiDB-lite"/>
    </source>
</evidence>
<dbReference type="InterPro" id="IPR026341">
    <property type="entry name" value="T9SS_type_B"/>
</dbReference>
<dbReference type="NCBIfam" id="TIGR04131">
    <property type="entry name" value="Bac_Flav_CTERM"/>
    <property type="match status" value="1"/>
</dbReference>
<feature type="domain" description="Big-1" evidence="4">
    <location>
        <begin position="3330"/>
        <end position="3425"/>
    </location>
</feature>
<evidence type="ECO:0000259" key="3">
    <source>
        <dbReference type="PROSITE" id="PS50835"/>
    </source>
</evidence>
<dbReference type="PROSITE" id="PS50194">
    <property type="entry name" value="FILAMIN_REPEAT"/>
    <property type="match status" value="3"/>
</dbReference>
<organism evidence="5 6">
    <name type="scientific">Sphingobacterium spiritivorum</name>
    <name type="common">Flavobacterium spiritivorum</name>
    <dbReference type="NCBI Taxonomy" id="258"/>
    <lineage>
        <taxon>Bacteria</taxon>
        <taxon>Pseudomonadati</taxon>
        <taxon>Bacteroidota</taxon>
        <taxon>Sphingobacteriia</taxon>
        <taxon>Sphingobacteriales</taxon>
        <taxon>Sphingobacteriaceae</taxon>
        <taxon>Sphingobacterium</taxon>
    </lineage>
</organism>
<evidence type="ECO:0000259" key="4">
    <source>
        <dbReference type="PROSITE" id="PS51127"/>
    </source>
</evidence>
<feature type="domain" description="Big-1" evidence="4">
    <location>
        <begin position="3124"/>
        <end position="3219"/>
    </location>
</feature>
<evidence type="ECO:0000313" key="6">
    <source>
        <dbReference type="Proteomes" id="UP000254893"/>
    </source>
</evidence>
<feature type="region of interest" description="Disordered" evidence="2">
    <location>
        <begin position="1740"/>
        <end position="1766"/>
    </location>
</feature>
<sequence length="4825" mass="498454">MKPQTNSLALPKRIWHLCILLALILMNVPGTGYAQTRQYATVTPSSGKNEATILLGAISGGYSPSNSTVASVTDPLLANDGNTDTHSVLTASNLTILLASFSGEAWLQMKFPSPLAAGTTTYVKIDKPTPGGGLNLDLVTGLGGLLGLLQQNVIIPEVYSGATSSSDGTIISSASVVSSIVQDAGGNIYIAVKSSQSYNSVRVKLRSQSALLGLSLGASLSLNVYDAFAVPSATACDPATYTDEGKVTGINVQLANTVKNPAYAIDANTSNYSEISLGTLAVGGSASQSVYFPTLSESNSRLKVRMQINPAALNVNLIGAYGVRAYNGNTQVFEQVIGSGLIGGLDVLGLLNSGGIVTVPFDIAAQYDRVELVLFSTVNLTTGSGVRLYGVSRTSAACPEPPPTASPLFQPVCANTSIVSMSNVDDAQNAVDANFDSYATIRSDAGILVGLGSRQGQLEVSFPSAVPVGKTAYVRIDYDQDVLKSLLAGSIGELVGGLVNGLVLGNHYFEVQLNNGGGAPLLSASSANSFSAAAGKVRIVQDKAGRYYIAIKSDVSYTNIKLIDHTASALGVLAPNKYLNVYSVCYDNSSAICDPAFSTSYEGTGITLGLLQIGNTGVLVPEYAIDDDVNTSSKINLGTLAVAGSMSQYINFNSLSDPNSVFKIKLAIKASQTLNVDLLGAYEVIAYNGSTEVYRRSLGGGLLNGTNVLGILGGGQPGTLTFAPGKAFDRIEIRVNSVVNVSAFQSSLEVYDVKRFGPAGSACPDPDFTLPAATATPFEIPACDAAVVAWEHADYPNLAADGNNESFATLTASNGQLLGIGAYNGFLEYEFPTALPANKTTYVRIDMDGDLLGRLLSGTLGTLVNNVGGLLLGQHYFSVDAKTAQTGGTTVLTGSSQAGFTDVNGGDLRIVQDNAGRYYIAITPNAAYKNIRITEHFPALAGLTQNVASMKIFEACHEIGVNNCLPAQFTSFDQSGLSLGLLNGAGVNNADHAISPSSSDYSEISTGTAAVAAQVAQRIYFNKLSTAGDSLKVRLQLDPSSLASVDLLGRYQIRTYNGSAVAETFTLQQGLINNLNLLNLFRSGGIQTLTYRTTLPYDRVDIIVGSTLNVALTPSVRLYEVKRIGQGCPTTTTPSPFENPVCISSVIDAGNADDINNLFDNDFDSYATLKSGAGLLLGLGNKYEGFVELGFGQKIAANKTAYVRIDFDQALLNNLLGGSIGGTLASVVNNLVLGNHYFSVQVKDGASVILQGGSNNNFNNNNDRIRIVQDKLGRYYIAVTPSAQYDAIRITDHTNSALGLLAQPNSMNVYGACVDNPLTDCQPVFTTSYDARGLALTALGLAGSGVANPDHAININTTDYSEVSLGNVAVGTSVKQYFDFRKLALPSEVINLTLQYGSGALDANLIGGIEIIAYNGVTPVATLDVQSQLINGLNVLGILNNGAQGTIPFAPGVAYDRISVGLRGVLNVSALPALRVYAVEKDCNTPMFKTWKSFKVSNDPAITTVKGGEEVEYTIHVRNTGNVALNDYIVTDAIPANTVYVAGSADASGGSLASGVVTFSNVDIAAGATATLTFKVTVNADLTGVTAINNVALVKKDAADPGKETFPPAAGNPNEPDETAGTGTKIPVTPIASAVSWKAYKVNTDASITAVKGGEQVEYAIYVRNNGNQVLNNVQVSDVLPAGVTYVSGGSQASGMVSFVIPTLAVGATNGPLTFTVSVNQNLSGISKITNIATVKSNENNVPAESFPPVNNANPTEPNTGAGPGTSLDVTPVNNLVSWKAYKVNNDATITSVKGGEDVQYSIYVRNEGNQNATGVLVSDVLPAGLTHKNGGTLTSGTVNFAPLDIPVGQVRSVSFIATVVKDLTSITQINNIAVAKLNPADAGVQSHPPINNSDPLTGGPDITQIGTVIAVTPVNDLDFALLGLSNNPISTSKAIENDIITYTLTVKNTGNAALTNVTITAPIPANTTFEGTISGGVVSGNEATFVIPSLAVDQTLTFTYKVVVGAIPPGVDKISNTSVVSFANEIAGQPNKTKQALSELQTNCNPVIAADITLAPTSGTICLGDEVEITASTALNIPNAVYLWYTNQALTGTPLVGPVQRLSPAVTTTYYVVVSGDGYCFNTPAKEIEISVLNLPPIPTISITGSAAICEGTGSTVLTATSAGASSYQWYKDGTLLQTTNTNTLTVNAGGLYTVKAFNDVNATGCSSEVSAAVEVTVTPRPAQPTITAPTAPACEGSIIELTSSATTGNQWYKDGVLLTENNNGTTVPVTGQKIFVSTGGVYTVKVTDQLTGCESLESAPVTIVINPLPVITLTGETRITTAVNVAVTLPTVTTSPATGVTVKWYDQAGVETTNLTPSFAIPGVYTYTVVAQNDATGCTSSQSVLIQVYDANSCPPQLVRVYANAQSSGSIITGGVSDGANAVDGNPKTYSTITTGLGLLGIGTTWQNINFDQVVPAGTPVTIKLGKEYSLLSVASGLSVVGLDANGNDIGTLKSVQGGLLDLLVADNVVEFTFVPASGSGPKAYKGVRVVQGALLSLAQNAKVYHAYYTKTGAVDCAPIDNQTNSNILDVLYGVQDIGLGVASATASVVDPWLAVDNDLNTAAQINRGAAVLNVASLTPVFKSQTMPTDSLRIIIEDSGNALLNLSLLSGFEIQRYLGTAKVGPTLDNSADILKLKLLSFSANKKKLMMAPFDQPFDRVQISYGDVVNVNLGNQIKVYDISIIPTIDYGNTPGTTLEICQGDNLTIKKQDDCTVYAVYDVNGNLLTTSDQLNFTIPATTTAGVHKYFIQAVRQGCEIGPRQEIEVLINPLPVVQTLNINGQVRSGNEISLSPGKTATFELTVDDATATFQWQELIGGTWTAIAGQATSTLVRTVPLVAAGTRYEYRALISSTKGCDIISPVAALVVAPQQVDYTKSKLEIVKNNAIANGTDVNTLRATIVDEFDNPIAATAVDFSYTSLVTGNVVTTQLSTDVSGITLLDITSTKIGNVVVSATVAGTAISGSPQTVTFVAGPVDYGKSKLVIIKNGAIANGVDKNILEATIVDAFDNPIAAATVAFGYTDLVDGQVKAVNIVTDVLGKSVLELTSTKIGTIDVNALVAGTAISGSPQTVAFVAGPVDYDKSKLVTIKDGATANGVDKNILEATIVDAFENPIAGAAVVFGYTDLTDGLAKTVNVVTGANGKSVLELTSTKIGAVIVSAEVSGTAISGSPQTVTFVAGPVDYGKSKLVIIKDGATANGVDKNILEATIVDAFDNPIAAATVAFGYTDLVDGQVKAVNIVTDVLGKSVLELTSTKIGTIDVSALVAGTAISGSPQTVTFVAGPVDYDKSKLVIIKDGATANGVDKNILEATIVDAFENPIAGATVDFGYTDLTDGLAKTASIVTAANGKSVLELTSTKIGAVTVSAGVAGTAISGSPQTVTFVAGPVDYGKSKLVIIKDGATANGVDKNILEATIVDAFDNPIAAATVAFGYTDLVDGQVKAVNIVTDVLGKSVLELTSTKIGTIDVSALVAGTAISGSPQTVTFVAGPVDYDKSNLAVTKDGAIANGTDYNEFTATIVDAFVNPIANTTVVFSITNPDGTTATQTITTDANGKSVVQLTSTKAGTVTVDAQVANRSIANSPANAQFVAGPVDYGKSKLVIIKDGATANGVDKNILEATIVDAFENPITGATVDFGYTDLTDGLAKTASIVTATNGKSVLELTSTKIGTVTVNAGVSGTAISGSPQTVTFVAGPVDYDKSNLAVTKDGAIANGTDYNEFTATIVDAFVNPIANTTVVFSITNPDGTTATQTITTDANGKSVVQLTSTKAGTVTVDAQVASRSIANSPANAQFVTGPVDYGKSKLVIIKDGATANGVDKNILEATIVDAFDNPIAGATVAFGYTDLTDGLAKTANIVTAANGKSVLELMSTKIGAVTVSAGVSGTAISGSPQTVTFVAGPVDYDKSNLAVTKDGAIANGTDYNEFTATIVDAFVNPIANTTVVFSITNPDGTTATQTIITDANGKSVVQVTSTKTGTVTVDAQVANRSIANSPARATFLAGPVDYSKSNLAVTKDGAIANGTDYNEFTATIVDAFVNPIANTTVVFSIINTDGTTATQTIITDANGKSVARVTSTKTGTVTVDAQVANRSIANSPATALFVAGPVDYSKSNLAVTKDNAIANGTDYNEFTATIVDAFSNPITNTAVAFGITNPDGTTATQTIATDANGKSVARVTSTKAGTVTVDAQVANRSIANSPAKATFVIANHISVTKVADQARVKAGTSTSFTITLTNDGPETLAAGKVISLTERPGTGVTITGYTVASGNATVTGTGNTAKVTANGTIAVGGTIVVKVTANIAADAPATVTNGITVWGPDKNPGTDPEDDKDDTDPIPVDREYKLSITKVADQARVKAGTSTSFTLTITNNGPAIIGTGKVISLTERPGTGVTITGYSVTSGSATIAGTANTAKLTTTANIAVGATIVVKVTANVAADAPSTITNGITVWGPDKDPGTTPEDDKDDTDPIPVDRETKLSITKVADEARVKAGEATSFTLTITNDGPSVMETGKVISLRERPGAGVTVTGYSIISGTATVSGTANSAAVTTTAAIPVGGKILVKVTATVSDDAAATITNGITVWAPGKNPDTDPEDDKDDTDPIPVDFQTILAVDDEAETKAANEVKIEVLANDQVTKWAIDPATVEIVTTAAEGTTSVNIDGTVTYLPNKVFVGVDQFSYRVKDVKGRWSNAAVVKINVLSNPLIVPNVITPNGDNINDKFVLKGIETYDRVSLTIINRWGNEVYRNANYDNNWEGLNLNAGTYFYIIETTKNGVKEVVKGDVLIKRN</sequence>
<gene>
    <name evidence="5" type="ORF">NCTC11388_03556</name>
</gene>
<dbReference type="SMART" id="SM00634">
    <property type="entry name" value="BID_1"/>
    <property type="match status" value="13"/>
</dbReference>
<dbReference type="SUPFAM" id="SSF48726">
    <property type="entry name" value="Immunoglobulin"/>
    <property type="match status" value="1"/>
</dbReference>
<dbReference type="Gene3D" id="2.60.40.10">
    <property type="entry name" value="Immunoglobulins"/>
    <property type="match status" value="13"/>
</dbReference>
<dbReference type="Pfam" id="PF01345">
    <property type="entry name" value="DUF11"/>
    <property type="match status" value="7"/>
</dbReference>
<name>A0A380CN38_SPHSI</name>
<dbReference type="NCBIfam" id="TIGR01451">
    <property type="entry name" value="B_ant_repeat"/>
    <property type="match status" value="4"/>
</dbReference>
<feature type="region of interest" description="Disordered" evidence="2">
    <location>
        <begin position="4484"/>
        <end position="4510"/>
    </location>
</feature>
<dbReference type="GO" id="GO:0009279">
    <property type="term" value="C:cell outer membrane"/>
    <property type="evidence" value="ECO:0007669"/>
    <property type="project" value="TreeGrafter"/>
</dbReference>
<evidence type="ECO:0000256" key="1">
    <source>
        <dbReference type="ARBA" id="ARBA00010116"/>
    </source>
</evidence>
<dbReference type="PROSITE" id="PS51127">
    <property type="entry name" value="BIG1"/>
    <property type="match status" value="13"/>
</dbReference>
<accession>A0A380CN38</accession>
<feature type="region of interest" description="Disordered" evidence="2">
    <location>
        <begin position="4351"/>
        <end position="4375"/>
    </location>
</feature>
<feature type="domain" description="Big-1" evidence="4">
    <location>
        <begin position="3946"/>
        <end position="4040"/>
    </location>
</feature>
<dbReference type="InterPro" id="IPR007110">
    <property type="entry name" value="Ig-like_dom"/>
</dbReference>
<feature type="region of interest" description="Disordered" evidence="2">
    <location>
        <begin position="1602"/>
        <end position="1625"/>
    </location>
</feature>
<dbReference type="InterPro" id="IPR051715">
    <property type="entry name" value="Intimin-Invasin_domain"/>
</dbReference>
<feature type="domain" description="Big-1" evidence="4">
    <location>
        <begin position="3843"/>
        <end position="3938"/>
    </location>
</feature>
<feature type="compositionally biased region" description="Acidic residues" evidence="2">
    <location>
        <begin position="4363"/>
        <end position="4372"/>
    </location>
</feature>
<dbReference type="InterPro" id="IPR047589">
    <property type="entry name" value="DUF11_rpt"/>
</dbReference>
<dbReference type="InterPro" id="IPR044023">
    <property type="entry name" value="Ig_7"/>
</dbReference>
<dbReference type="Pfam" id="PF19081">
    <property type="entry name" value="Ig_7"/>
    <property type="match status" value="1"/>
</dbReference>
<proteinExistence type="inferred from homology"/>
<feature type="domain" description="Big-1" evidence="4">
    <location>
        <begin position="2918"/>
        <end position="3013"/>
    </location>
</feature>
<dbReference type="Proteomes" id="UP000254893">
    <property type="component" value="Unassembled WGS sequence"/>
</dbReference>